<evidence type="ECO:0000313" key="3">
    <source>
        <dbReference type="Proteomes" id="UP001326567"/>
    </source>
</evidence>
<evidence type="ECO:0000256" key="1">
    <source>
        <dbReference type="ARBA" id="ARBA00022630"/>
    </source>
</evidence>
<keyword evidence="1" id="KW-0285">Flavoprotein</keyword>
<accession>A0ABZ0V525</accession>
<dbReference type="Proteomes" id="UP001326567">
    <property type="component" value="Plasmid unnamed05"/>
</dbReference>
<name>A0ABZ0V525_9RHOB</name>
<dbReference type="RefSeq" id="WP_322330088.1">
    <property type="nucleotide sequence ID" value="NZ_CP139730.1"/>
</dbReference>
<keyword evidence="2" id="KW-0614">Plasmid</keyword>
<dbReference type="InterPro" id="IPR036318">
    <property type="entry name" value="FAD-bd_PCMH-like_sf"/>
</dbReference>
<geneLocation type="plasmid" evidence="2 3">
    <name>unnamed05</name>
</geneLocation>
<proteinExistence type="predicted"/>
<dbReference type="SUPFAM" id="SSF56176">
    <property type="entry name" value="FAD-binding/transporter-associated domain-like"/>
    <property type="match status" value="1"/>
</dbReference>
<reference evidence="2 3" key="1">
    <citation type="submission" date="2023-11" db="EMBL/GenBank/DDBJ databases">
        <title>From the Deep-Sea to the Surface: Bacterial Genomes Isolated from the Moytirra Hydrothermal Vent Plume.</title>
        <authorList>
            <person name="Major S.R."/>
        </authorList>
    </citation>
    <scope>NUCLEOTIDE SEQUENCE [LARGE SCALE GENOMIC DNA]</scope>
    <source>
        <strain evidence="2 3">OXR-9</strain>
        <plasmid evidence="2 3">unnamed05</plasmid>
    </source>
</reference>
<sequence length="137" mass="14524">MRAPPAPLVPRFDLCGRNTLGLRSRASYGGVLTDESKMIAAAQFADRVGLPFHMLGRGSNCLLAEKIDAVVGIAGARGRRLQHVGGGVRVIARAGETWDDIVRWTVGRASAGSRTSRGFRVQPGPLRSRISALSASS</sequence>
<keyword evidence="3" id="KW-1185">Reference proteome</keyword>
<gene>
    <name evidence="2" type="ORF">T7987_19470</name>
</gene>
<evidence type="ECO:0000313" key="2">
    <source>
        <dbReference type="EMBL" id="WPZ23931.1"/>
    </source>
</evidence>
<dbReference type="EMBL" id="CP139730">
    <property type="protein sequence ID" value="WPZ23931.1"/>
    <property type="molecule type" value="Genomic_DNA"/>
</dbReference>
<dbReference type="InterPro" id="IPR016167">
    <property type="entry name" value="FAD-bd_PCMH_sub1"/>
</dbReference>
<protein>
    <recommendedName>
        <fullName evidence="4">UDP-N-acetylenolpyruvoylglucosamine reductase</fullName>
    </recommendedName>
</protein>
<organism evidence="2 3">
    <name type="scientific">Sulfitobacter faviae</name>
    <dbReference type="NCBI Taxonomy" id="1775881"/>
    <lineage>
        <taxon>Bacteria</taxon>
        <taxon>Pseudomonadati</taxon>
        <taxon>Pseudomonadota</taxon>
        <taxon>Alphaproteobacteria</taxon>
        <taxon>Rhodobacterales</taxon>
        <taxon>Roseobacteraceae</taxon>
        <taxon>Sulfitobacter</taxon>
    </lineage>
</organism>
<dbReference type="Gene3D" id="3.30.43.10">
    <property type="entry name" value="Uridine Diphospho-n-acetylenolpyruvylglucosamine Reductase, domain 2"/>
    <property type="match status" value="1"/>
</dbReference>
<evidence type="ECO:0008006" key="4">
    <source>
        <dbReference type="Google" id="ProtNLM"/>
    </source>
</evidence>